<evidence type="ECO:0000256" key="2">
    <source>
        <dbReference type="ARBA" id="ARBA00022475"/>
    </source>
</evidence>
<sequence>MHRPLSGKIAKSARAPADESDSEGMTTVIASAQPARGRRTFADLSVNVKVLAAVAVASLVAVIVGINGIRSLSDASHAAQHIYTSNVAGVGAVGDMQAAVSQARSDLANQALALDPATTAKFGDAFNKDVEAFGAALAAYRASNPDGDPALVAKVESTFGAYVKIAREEMLPAGARNDIVTWNKLRDTKTLPLLTPIYQDVATLDSMEVADAAKSAAAARSDYQSSRMIAIIELVVGVLLALALGALVARRLVQALTKVKAVCEALAAGDLTRTSGLTSRDEPGQMGRALDAAVGRLRQTVTTIDGSAASLASASEQMTGTATQIAASAEETSTQALAVSAAAEQVSRSVDTVSAGSEEMGASIREISQNATEAARVAEEAVSVTAATSATMGKLGESSAEIGNVIKVITSIAEQTNLLALNATIEAARAGEMGKGFAVVASEVKDLAQETARATEDISRRVQAIQADTSGAVLAIEEISGVISRISDFQTTIASAVEEQTATTAEMNRSVAEAATGSGEIAQNITGVAEAARLTSQGVSETQQATAEMARMSTELSSLVATFRY</sequence>
<organism evidence="15 16">
    <name type="scientific">Actinoplanes auranticolor</name>
    <dbReference type="NCBI Taxonomy" id="47988"/>
    <lineage>
        <taxon>Bacteria</taxon>
        <taxon>Bacillati</taxon>
        <taxon>Actinomycetota</taxon>
        <taxon>Actinomycetes</taxon>
        <taxon>Micromonosporales</taxon>
        <taxon>Micromonosporaceae</taxon>
        <taxon>Actinoplanes</taxon>
    </lineage>
</organism>
<keyword evidence="4" id="KW-0145">Chemotaxis</keyword>
<reference evidence="15" key="1">
    <citation type="submission" date="2021-03" db="EMBL/GenBank/DDBJ databases">
        <title>Whole genome shotgun sequence of Actinoplanes auranticolor NBRC 12245.</title>
        <authorList>
            <person name="Komaki H."/>
            <person name="Tamura T."/>
        </authorList>
    </citation>
    <scope>NUCLEOTIDE SEQUENCE</scope>
    <source>
        <strain evidence="15">NBRC 12245</strain>
    </source>
</reference>
<dbReference type="Gene3D" id="1.10.287.950">
    <property type="entry name" value="Methyl-accepting chemotaxis protein"/>
    <property type="match status" value="1"/>
</dbReference>
<name>A0A919SB17_9ACTN</name>
<comment type="subcellular location">
    <subcellularLocation>
        <location evidence="1">Cell membrane</location>
        <topology evidence="1">Multi-pass membrane protein</topology>
    </subcellularLocation>
</comment>
<dbReference type="Proteomes" id="UP000681340">
    <property type="component" value="Unassembled WGS sequence"/>
</dbReference>
<dbReference type="GO" id="GO:0005886">
    <property type="term" value="C:plasma membrane"/>
    <property type="evidence" value="ECO:0007669"/>
    <property type="project" value="UniProtKB-SubCell"/>
</dbReference>
<evidence type="ECO:0000256" key="7">
    <source>
        <dbReference type="ARBA" id="ARBA00023136"/>
    </source>
</evidence>
<evidence type="ECO:0000256" key="1">
    <source>
        <dbReference type="ARBA" id="ARBA00004651"/>
    </source>
</evidence>
<feature type="region of interest" description="Disordered" evidence="11">
    <location>
        <begin position="1"/>
        <end position="25"/>
    </location>
</feature>
<evidence type="ECO:0000256" key="6">
    <source>
        <dbReference type="ARBA" id="ARBA00022989"/>
    </source>
</evidence>
<dbReference type="PROSITE" id="PS50111">
    <property type="entry name" value="CHEMOTAXIS_TRANSDUC_2"/>
    <property type="match status" value="1"/>
</dbReference>
<dbReference type="Pfam" id="PF00015">
    <property type="entry name" value="MCPsignal"/>
    <property type="match status" value="1"/>
</dbReference>
<dbReference type="Pfam" id="PF02203">
    <property type="entry name" value="TarH"/>
    <property type="match status" value="1"/>
</dbReference>
<dbReference type="PROSITE" id="PS50885">
    <property type="entry name" value="HAMP"/>
    <property type="match status" value="1"/>
</dbReference>
<keyword evidence="3" id="KW-0488">Methylation</keyword>
<feature type="transmembrane region" description="Helical" evidence="12">
    <location>
        <begin position="229"/>
        <end position="249"/>
    </location>
</feature>
<feature type="domain" description="Methyl-accepting transducer" evidence="13">
    <location>
        <begin position="314"/>
        <end position="553"/>
    </location>
</feature>
<comment type="similarity">
    <text evidence="9">Belongs to the methyl-accepting chemotaxis (MCP) protein family.</text>
</comment>
<evidence type="ECO:0000256" key="9">
    <source>
        <dbReference type="ARBA" id="ARBA00029447"/>
    </source>
</evidence>
<evidence type="ECO:0000313" key="16">
    <source>
        <dbReference type="Proteomes" id="UP000681340"/>
    </source>
</evidence>
<keyword evidence="2" id="KW-1003">Cell membrane</keyword>
<dbReference type="SMART" id="SM00304">
    <property type="entry name" value="HAMP"/>
    <property type="match status" value="1"/>
</dbReference>
<dbReference type="InterPro" id="IPR003122">
    <property type="entry name" value="Tar_rcpt_lig-bd"/>
</dbReference>
<evidence type="ECO:0000256" key="4">
    <source>
        <dbReference type="ARBA" id="ARBA00022500"/>
    </source>
</evidence>
<evidence type="ECO:0000256" key="12">
    <source>
        <dbReference type="SAM" id="Phobius"/>
    </source>
</evidence>
<keyword evidence="8 10" id="KW-0807">Transducer</keyword>
<dbReference type="AlphaFoldDB" id="A0A919SB17"/>
<dbReference type="InterPro" id="IPR004089">
    <property type="entry name" value="MCPsignal_dom"/>
</dbReference>
<evidence type="ECO:0008006" key="17">
    <source>
        <dbReference type="Google" id="ProtNLM"/>
    </source>
</evidence>
<dbReference type="InterPro" id="IPR003660">
    <property type="entry name" value="HAMP_dom"/>
</dbReference>
<dbReference type="PANTHER" id="PTHR32089:SF112">
    <property type="entry name" value="LYSOZYME-LIKE PROTEIN-RELATED"/>
    <property type="match status" value="1"/>
</dbReference>
<evidence type="ECO:0000256" key="11">
    <source>
        <dbReference type="SAM" id="MobiDB-lite"/>
    </source>
</evidence>
<dbReference type="GO" id="GO:0007165">
    <property type="term" value="P:signal transduction"/>
    <property type="evidence" value="ECO:0007669"/>
    <property type="project" value="UniProtKB-KW"/>
</dbReference>
<dbReference type="SUPFAM" id="SSF58104">
    <property type="entry name" value="Methyl-accepting chemotaxis protein (MCP) signaling domain"/>
    <property type="match status" value="1"/>
</dbReference>
<accession>A0A919SB17</accession>
<feature type="transmembrane region" description="Helical" evidence="12">
    <location>
        <begin position="50"/>
        <end position="69"/>
    </location>
</feature>
<dbReference type="Pfam" id="PF00672">
    <property type="entry name" value="HAMP"/>
    <property type="match status" value="1"/>
</dbReference>
<keyword evidence="6 12" id="KW-1133">Transmembrane helix</keyword>
<feature type="domain" description="HAMP" evidence="14">
    <location>
        <begin position="250"/>
        <end position="302"/>
    </location>
</feature>
<dbReference type="GO" id="GO:0006935">
    <property type="term" value="P:chemotaxis"/>
    <property type="evidence" value="ECO:0007669"/>
    <property type="project" value="UniProtKB-KW"/>
</dbReference>
<protein>
    <recommendedName>
        <fullName evidence="17">Methyl-accepting chemotaxis protein</fullName>
    </recommendedName>
</protein>
<keyword evidence="5 12" id="KW-0812">Transmembrane</keyword>
<dbReference type="PANTHER" id="PTHR32089">
    <property type="entry name" value="METHYL-ACCEPTING CHEMOTAXIS PROTEIN MCPB"/>
    <property type="match status" value="1"/>
</dbReference>
<evidence type="ECO:0000313" key="15">
    <source>
        <dbReference type="EMBL" id="GIM68214.1"/>
    </source>
</evidence>
<evidence type="ECO:0000256" key="8">
    <source>
        <dbReference type="ARBA" id="ARBA00023224"/>
    </source>
</evidence>
<gene>
    <name evidence="15" type="ORF">Aau02nite_30660</name>
</gene>
<evidence type="ECO:0000259" key="14">
    <source>
        <dbReference type="PROSITE" id="PS50885"/>
    </source>
</evidence>
<evidence type="ECO:0000259" key="13">
    <source>
        <dbReference type="PROSITE" id="PS50111"/>
    </source>
</evidence>
<proteinExistence type="inferred from homology"/>
<evidence type="ECO:0000256" key="5">
    <source>
        <dbReference type="ARBA" id="ARBA00022692"/>
    </source>
</evidence>
<evidence type="ECO:0000256" key="10">
    <source>
        <dbReference type="PROSITE-ProRule" id="PRU00284"/>
    </source>
</evidence>
<comment type="caution">
    <text evidence="15">The sequence shown here is derived from an EMBL/GenBank/DDBJ whole genome shotgun (WGS) entry which is preliminary data.</text>
</comment>
<dbReference type="SMART" id="SM00283">
    <property type="entry name" value="MA"/>
    <property type="match status" value="1"/>
</dbReference>
<keyword evidence="7 12" id="KW-0472">Membrane</keyword>
<dbReference type="EMBL" id="BOQL01000024">
    <property type="protein sequence ID" value="GIM68214.1"/>
    <property type="molecule type" value="Genomic_DNA"/>
</dbReference>
<keyword evidence="16" id="KW-1185">Reference proteome</keyword>
<evidence type="ECO:0000256" key="3">
    <source>
        <dbReference type="ARBA" id="ARBA00022481"/>
    </source>
</evidence>